<dbReference type="RefSeq" id="WP_125677540.1">
    <property type="nucleotide sequence ID" value="NZ_JBHTOI010000038.1"/>
</dbReference>
<dbReference type="InterPro" id="IPR009057">
    <property type="entry name" value="Homeodomain-like_sf"/>
</dbReference>
<evidence type="ECO:0000256" key="2">
    <source>
        <dbReference type="PROSITE-ProRule" id="PRU00335"/>
    </source>
</evidence>
<dbReference type="PANTHER" id="PTHR43479">
    <property type="entry name" value="ACREF/ENVCD OPERON REPRESSOR-RELATED"/>
    <property type="match status" value="1"/>
</dbReference>
<accession>A0ABW4BUG5</accession>
<keyword evidence="1 2" id="KW-0238">DNA-binding</keyword>
<dbReference type="InterPro" id="IPR050624">
    <property type="entry name" value="HTH-type_Tx_Regulator"/>
</dbReference>
<evidence type="ECO:0000259" key="3">
    <source>
        <dbReference type="PROSITE" id="PS50977"/>
    </source>
</evidence>
<evidence type="ECO:0000313" key="4">
    <source>
        <dbReference type="EMBL" id="MFD1418268.1"/>
    </source>
</evidence>
<dbReference type="EMBL" id="JBHTOI010000038">
    <property type="protein sequence ID" value="MFD1418268.1"/>
    <property type="molecule type" value="Genomic_DNA"/>
</dbReference>
<sequence length="185" mass="21386">MDDKKKKLFDAAHVLFLERGFKDTGISDISGLADVAVGSFYLYFQSKEDVFSQVYNRENEEIKRLILEKVSLDDDPVKLIHEVINRIFKLSTNNAILKDWFLNQKNISSQNEMAVQDSLIYSILSKLIDRWVLQDKINSDMTKVRIIGLFDALIVINSHKKEIETEDFDQVLDDMITGVLRVVLK</sequence>
<dbReference type="PRINTS" id="PR00455">
    <property type="entry name" value="HTHTETR"/>
</dbReference>
<dbReference type="InterPro" id="IPR001647">
    <property type="entry name" value="HTH_TetR"/>
</dbReference>
<feature type="DNA-binding region" description="H-T-H motif" evidence="2">
    <location>
        <begin position="25"/>
        <end position="44"/>
    </location>
</feature>
<keyword evidence="5" id="KW-1185">Reference proteome</keyword>
<dbReference type="PROSITE" id="PS50977">
    <property type="entry name" value="HTH_TETR_2"/>
    <property type="match status" value="1"/>
</dbReference>
<protein>
    <submittedName>
        <fullName evidence="4">TetR/AcrR family transcriptional regulator</fullName>
    </submittedName>
</protein>
<comment type="caution">
    <text evidence="4">The sequence shown here is derived from an EMBL/GenBank/DDBJ whole genome shotgun (WGS) entry which is preliminary data.</text>
</comment>
<dbReference type="PANTHER" id="PTHR43479:SF11">
    <property type="entry name" value="ACREF_ENVCD OPERON REPRESSOR-RELATED"/>
    <property type="match status" value="1"/>
</dbReference>
<evidence type="ECO:0000313" key="5">
    <source>
        <dbReference type="Proteomes" id="UP001597251"/>
    </source>
</evidence>
<name>A0ABW4BUG5_9LACO</name>
<dbReference type="SUPFAM" id="SSF46689">
    <property type="entry name" value="Homeodomain-like"/>
    <property type="match status" value="1"/>
</dbReference>
<gene>
    <name evidence="4" type="ORF">ACFQ42_05915</name>
</gene>
<reference evidence="5" key="1">
    <citation type="journal article" date="2019" name="Int. J. Syst. Evol. Microbiol.">
        <title>The Global Catalogue of Microorganisms (GCM) 10K type strain sequencing project: providing services to taxonomists for standard genome sequencing and annotation.</title>
        <authorList>
            <consortium name="The Broad Institute Genomics Platform"/>
            <consortium name="The Broad Institute Genome Sequencing Center for Infectious Disease"/>
            <person name="Wu L."/>
            <person name="Ma J."/>
        </authorList>
    </citation>
    <scope>NUCLEOTIDE SEQUENCE [LARGE SCALE GENOMIC DNA]</scope>
    <source>
        <strain evidence="5">CCM 8936</strain>
    </source>
</reference>
<proteinExistence type="predicted"/>
<dbReference type="Proteomes" id="UP001597251">
    <property type="component" value="Unassembled WGS sequence"/>
</dbReference>
<dbReference type="Pfam" id="PF00440">
    <property type="entry name" value="TetR_N"/>
    <property type="match status" value="1"/>
</dbReference>
<dbReference type="Gene3D" id="1.10.357.10">
    <property type="entry name" value="Tetracycline Repressor, domain 2"/>
    <property type="match status" value="1"/>
</dbReference>
<organism evidence="4 5">
    <name type="scientific">Companilactobacillus keshanensis</name>
    <dbReference type="NCBI Taxonomy" id="2486003"/>
    <lineage>
        <taxon>Bacteria</taxon>
        <taxon>Bacillati</taxon>
        <taxon>Bacillota</taxon>
        <taxon>Bacilli</taxon>
        <taxon>Lactobacillales</taxon>
        <taxon>Lactobacillaceae</taxon>
        <taxon>Companilactobacillus</taxon>
    </lineage>
</organism>
<evidence type="ECO:0000256" key="1">
    <source>
        <dbReference type="ARBA" id="ARBA00023125"/>
    </source>
</evidence>
<feature type="domain" description="HTH tetR-type" evidence="3">
    <location>
        <begin position="2"/>
        <end position="62"/>
    </location>
</feature>